<dbReference type="GO" id="GO:0016853">
    <property type="term" value="F:isomerase activity"/>
    <property type="evidence" value="ECO:0007669"/>
    <property type="project" value="InterPro"/>
</dbReference>
<dbReference type="SUPFAM" id="SSF74650">
    <property type="entry name" value="Galactose mutarotase-like"/>
    <property type="match status" value="1"/>
</dbReference>
<sequence length="264" mass="29747">METITLISDNKLAIVKINKGELVSYLINNEELIHQKGTAGWRNSDTEMFPIIGPTDTNNFEVSTPIGNCIQDQHGVLRELNYMLIHSSATTAVYQKKYNANSAVKNSKFPDKSPKELVFWPYDFTFKKSFELTNTSLKITFEIEAEIGMPFMLGYHPAFKLYGNFSEICKTENQEVSLQKIMAGGSTAYPILNCNEVTLIKQNGVNISIKTTGFKGFMFWTEVPTMLCIEPITAYPYQEGNMLNANLFNISNGSNSFKVEIKPI</sequence>
<evidence type="ECO:0000256" key="2">
    <source>
        <dbReference type="ARBA" id="ARBA00011245"/>
    </source>
</evidence>
<dbReference type="Pfam" id="PF01263">
    <property type="entry name" value="Aldose_epim"/>
    <property type="match status" value="1"/>
</dbReference>
<evidence type="ECO:0000256" key="3">
    <source>
        <dbReference type="ARBA" id="ARBA00022837"/>
    </source>
</evidence>
<reference evidence="5" key="1">
    <citation type="submission" date="2016-10" db="EMBL/GenBank/DDBJ databases">
        <authorList>
            <person name="Varghese N."/>
            <person name="Submissions S."/>
        </authorList>
    </citation>
    <scope>NUCLEOTIDE SEQUENCE [LARGE SCALE GENOMIC DNA]</scope>
    <source>
        <strain evidence="5">DSM 24450</strain>
    </source>
</reference>
<dbReference type="EMBL" id="FOZP01000009">
    <property type="protein sequence ID" value="SFS77213.1"/>
    <property type="molecule type" value="Genomic_DNA"/>
</dbReference>
<evidence type="ECO:0000256" key="1">
    <source>
        <dbReference type="ARBA" id="ARBA00001913"/>
    </source>
</evidence>
<gene>
    <name evidence="4" type="ORF">SAMN04488006_3109</name>
</gene>
<organism evidence="4 5">
    <name type="scientific">Lutibacter maritimus</name>
    <dbReference type="NCBI Taxonomy" id="593133"/>
    <lineage>
        <taxon>Bacteria</taxon>
        <taxon>Pseudomonadati</taxon>
        <taxon>Bacteroidota</taxon>
        <taxon>Flavobacteriia</taxon>
        <taxon>Flavobacteriales</taxon>
        <taxon>Flavobacteriaceae</taxon>
        <taxon>Lutibacter</taxon>
    </lineage>
</organism>
<dbReference type="Proteomes" id="UP000199312">
    <property type="component" value="Unassembled WGS sequence"/>
</dbReference>
<accession>A0A1I6SJU5</accession>
<keyword evidence="3" id="KW-0106">Calcium</keyword>
<dbReference type="InterPro" id="IPR011013">
    <property type="entry name" value="Gal_mutarotase_sf_dom"/>
</dbReference>
<comment type="cofactor">
    <cofactor evidence="1">
        <name>Ca(2+)</name>
        <dbReference type="ChEBI" id="CHEBI:29108"/>
    </cofactor>
</comment>
<dbReference type="GO" id="GO:0030246">
    <property type="term" value="F:carbohydrate binding"/>
    <property type="evidence" value="ECO:0007669"/>
    <property type="project" value="InterPro"/>
</dbReference>
<dbReference type="GO" id="GO:0005975">
    <property type="term" value="P:carbohydrate metabolic process"/>
    <property type="evidence" value="ECO:0007669"/>
    <property type="project" value="InterPro"/>
</dbReference>
<name>A0A1I6SJU5_9FLAO</name>
<protein>
    <submittedName>
        <fullName evidence="4">Aldose 1-epimerase</fullName>
    </submittedName>
</protein>
<proteinExistence type="predicted"/>
<dbReference type="AlphaFoldDB" id="A0A1I6SJU5"/>
<dbReference type="Gene3D" id="2.70.98.10">
    <property type="match status" value="1"/>
</dbReference>
<comment type="subunit">
    <text evidence="2">Monomer.</text>
</comment>
<dbReference type="RefSeq" id="WP_090229740.1">
    <property type="nucleotide sequence ID" value="NZ_FOZP01000009.1"/>
</dbReference>
<dbReference type="STRING" id="593133.SAMN04488006_3109"/>
<evidence type="ECO:0000313" key="5">
    <source>
        <dbReference type="Proteomes" id="UP000199312"/>
    </source>
</evidence>
<evidence type="ECO:0000313" key="4">
    <source>
        <dbReference type="EMBL" id="SFS77213.1"/>
    </source>
</evidence>
<dbReference type="OrthoDB" id="9795355at2"/>
<keyword evidence="5" id="KW-1185">Reference proteome</keyword>
<dbReference type="InterPro" id="IPR008183">
    <property type="entry name" value="Aldose_1/G6P_1-epimerase"/>
</dbReference>
<dbReference type="InterPro" id="IPR014718">
    <property type="entry name" value="GH-type_carb-bd"/>
</dbReference>